<proteinExistence type="inferred from homology"/>
<keyword evidence="2 4" id="KW-0560">Oxidoreductase</keyword>
<dbReference type="SUPFAM" id="SSF51735">
    <property type="entry name" value="NAD(P)-binding Rossmann-fold domains"/>
    <property type="match status" value="1"/>
</dbReference>
<feature type="domain" description="Shikimate dehydrogenase substrate binding N-terminal" evidence="5">
    <location>
        <begin position="8"/>
        <end position="91"/>
    </location>
</feature>
<comment type="catalytic activity">
    <reaction evidence="4">
        <text>shikimate + NADP(+) = 3-dehydroshikimate + NADPH + H(+)</text>
        <dbReference type="Rhea" id="RHEA:17737"/>
        <dbReference type="ChEBI" id="CHEBI:15378"/>
        <dbReference type="ChEBI" id="CHEBI:16630"/>
        <dbReference type="ChEBI" id="CHEBI:36208"/>
        <dbReference type="ChEBI" id="CHEBI:57783"/>
        <dbReference type="ChEBI" id="CHEBI:58349"/>
        <dbReference type="EC" id="1.1.1.25"/>
    </reaction>
</comment>
<feature type="binding site" evidence="4">
    <location>
        <begin position="127"/>
        <end position="131"/>
    </location>
    <ligand>
        <name>NADP(+)</name>
        <dbReference type="ChEBI" id="CHEBI:58349"/>
    </ligand>
</feature>
<dbReference type="Pfam" id="PF08501">
    <property type="entry name" value="Shikimate_dh_N"/>
    <property type="match status" value="1"/>
</dbReference>
<dbReference type="InterPro" id="IPR046346">
    <property type="entry name" value="Aminoacid_DH-like_N_sf"/>
</dbReference>
<evidence type="ECO:0000256" key="1">
    <source>
        <dbReference type="ARBA" id="ARBA00004871"/>
    </source>
</evidence>
<evidence type="ECO:0000256" key="2">
    <source>
        <dbReference type="ARBA" id="ARBA00023002"/>
    </source>
</evidence>
<keyword evidence="4" id="KW-0521">NADP</keyword>
<dbReference type="SUPFAM" id="SSF53223">
    <property type="entry name" value="Aminoacid dehydrogenase-like, N-terminal domain"/>
    <property type="match status" value="1"/>
</dbReference>
<sequence length="277" mass="28740">MTRPYAEVIGDPIAHSRSPRIHGFWLEQLGIEADYRACHVRPDALGDYIASRRTDRNWRGCNVTIPHKEAILPLLDTVDARARAVGAVNTVLRDESGTVLGTNTDLDGIAEAIAGVALEGATVTVLGAGGAARAAFALLAGTPCAGVRILARRPEQARAAARDCGLAAEILPFAPGAGGLAGSSLLINATQLGMTGQAAMPEFVLEELGAMAPGGLVFDMVYAPLDTRLLLAARGQALATSDGLVMLVGQAATAFARFFGMAAPRACDARLRAMLLA</sequence>
<evidence type="ECO:0000256" key="4">
    <source>
        <dbReference type="HAMAP-Rule" id="MF_00222"/>
    </source>
</evidence>
<dbReference type="RefSeq" id="WP_275227859.1">
    <property type="nucleotide sequence ID" value="NZ_JARESE010000020.1"/>
</dbReference>
<gene>
    <name evidence="4" type="primary">aroE</name>
    <name evidence="7" type="ORF">PYV00_08535</name>
</gene>
<dbReference type="Gene3D" id="3.40.50.10860">
    <property type="entry name" value="Leucine Dehydrogenase, chain A, domain 1"/>
    <property type="match status" value="1"/>
</dbReference>
<dbReference type="Proteomes" id="UP001216253">
    <property type="component" value="Unassembled WGS sequence"/>
</dbReference>
<comment type="pathway">
    <text evidence="1 4">Metabolic intermediate biosynthesis; chorismate biosynthesis; chorismate from D-erythrose 4-phosphate and phosphoenolpyruvate: step 4/7.</text>
</comment>
<dbReference type="PANTHER" id="PTHR21089">
    <property type="entry name" value="SHIKIMATE DEHYDROGENASE"/>
    <property type="match status" value="1"/>
</dbReference>
<protein>
    <recommendedName>
        <fullName evidence="4">Shikimate dehydrogenase (NADP(+))</fullName>
        <shortName evidence="4">SDH</shortName>
        <ecNumber evidence="4">1.1.1.25</ecNumber>
    </recommendedName>
</protein>
<dbReference type="EMBL" id="JARESE010000020">
    <property type="protein sequence ID" value="MDE8651768.1"/>
    <property type="molecule type" value="Genomic_DNA"/>
</dbReference>
<organism evidence="7 8">
    <name type="scientific">Novosphingobium album</name>
    <name type="common">ex Liu et al. 2023</name>
    <dbReference type="NCBI Taxonomy" id="3031130"/>
    <lineage>
        <taxon>Bacteria</taxon>
        <taxon>Pseudomonadati</taxon>
        <taxon>Pseudomonadota</taxon>
        <taxon>Alphaproteobacteria</taxon>
        <taxon>Sphingomonadales</taxon>
        <taxon>Sphingomonadaceae</taxon>
        <taxon>Novosphingobium</taxon>
    </lineage>
</organism>
<evidence type="ECO:0000256" key="3">
    <source>
        <dbReference type="ARBA" id="ARBA00023141"/>
    </source>
</evidence>
<comment type="function">
    <text evidence="4">Involved in the biosynthesis of the chorismate, which leads to the biosynthesis of aromatic amino acids. Catalyzes the reversible NADPH linked reduction of 3-dehydroshikimate (DHSA) to yield shikimate (SA).</text>
</comment>
<dbReference type="Pfam" id="PF18317">
    <property type="entry name" value="SDH_C"/>
    <property type="match status" value="1"/>
</dbReference>
<evidence type="ECO:0000313" key="8">
    <source>
        <dbReference type="Proteomes" id="UP001216253"/>
    </source>
</evidence>
<feature type="domain" description="SDH C-terminal" evidence="6">
    <location>
        <begin position="243"/>
        <end position="266"/>
    </location>
</feature>
<dbReference type="EC" id="1.1.1.25" evidence="4"/>
<dbReference type="HAMAP" id="MF_00222">
    <property type="entry name" value="Shikimate_DH_AroE"/>
    <property type="match status" value="1"/>
</dbReference>
<feature type="binding site" evidence="4">
    <location>
        <position position="250"/>
    </location>
    <ligand>
        <name>shikimate</name>
        <dbReference type="ChEBI" id="CHEBI:36208"/>
    </ligand>
</feature>
<feature type="binding site" evidence="4">
    <location>
        <position position="89"/>
    </location>
    <ligand>
        <name>shikimate</name>
        <dbReference type="ChEBI" id="CHEBI:36208"/>
    </ligand>
</feature>
<reference evidence="7 8" key="1">
    <citation type="submission" date="2023-03" db="EMBL/GenBank/DDBJ databases">
        <title>NovoSphingobium album sp. nov. isolated from polycyclic aromatic hydrocarbons- and heavy-metal polluted soil.</title>
        <authorList>
            <person name="Liu Z."/>
            <person name="Wang K."/>
        </authorList>
    </citation>
    <scope>NUCLEOTIDE SEQUENCE [LARGE SCALE GENOMIC DNA]</scope>
    <source>
        <strain evidence="7 8">H3SJ31-1</strain>
    </source>
</reference>
<comment type="similarity">
    <text evidence="4">Belongs to the shikimate dehydrogenase family.</text>
</comment>
<dbReference type="InterPro" id="IPR036291">
    <property type="entry name" value="NAD(P)-bd_dom_sf"/>
</dbReference>
<name>A0ABT5WP12_9SPHN</name>
<feature type="binding site" evidence="4">
    <location>
        <begin position="16"/>
        <end position="18"/>
    </location>
    <ligand>
        <name>shikimate</name>
        <dbReference type="ChEBI" id="CHEBI:36208"/>
    </ligand>
</feature>
<comment type="caution">
    <text evidence="7">The sequence shown here is derived from an EMBL/GenBank/DDBJ whole genome shotgun (WGS) entry which is preliminary data.</text>
</comment>
<keyword evidence="4" id="KW-0028">Amino-acid biosynthesis</keyword>
<dbReference type="InterPro" id="IPR022893">
    <property type="entry name" value="Shikimate_DH_fam"/>
</dbReference>
<feature type="binding site" evidence="4">
    <location>
        <position position="243"/>
    </location>
    <ligand>
        <name>NADP(+)</name>
        <dbReference type="ChEBI" id="CHEBI:58349"/>
    </ligand>
</feature>
<feature type="binding site" evidence="4">
    <location>
        <position position="220"/>
    </location>
    <ligand>
        <name>NADP(+)</name>
        <dbReference type="ChEBI" id="CHEBI:58349"/>
    </ligand>
</feature>
<dbReference type="PANTHER" id="PTHR21089:SF1">
    <property type="entry name" value="BIFUNCTIONAL 3-DEHYDROQUINATE DEHYDRATASE_SHIKIMATE DEHYDROGENASE, CHLOROPLASTIC"/>
    <property type="match status" value="1"/>
</dbReference>
<feature type="active site" description="Proton acceptor" evidence="4">
    <location>
        <position position="68"/>
    </location>
</feature>
<comment type="caution">
    <text evidence="4">Lacks conserved residue(s) required for the propagation of feature annotation.</text>
</comment>
<feature type="binding site" evidence="4">
    <location>
        <position position="222"/>
    </location>
    <ligand>
        <name>shikimate</name>
        <dbReference type="ChEBI" id="CHEBI:36208"/>
    </ligand>
</feature>
<dbReference type="InterPro" id="IPR013708">
    <property type="entry name" value="Shikimate_DH-bd_N"/>
</dbReference>
<feature type="binding site" evidence="4">
    <location>
        <position position="64"/>
    </location>
    <ligand>
        <name>shikimate</name>
        <dbReference type="ChEBI" id="CHEBI:36208"/>
    </ligand>
</feature>
<evidence type="ECO:0000313" key="7">
    <source>
        <dbReference type="EMBL" id="MDE8651768.1"/>
    </source>
</evidence>
<comment type="subunit">
    <text evidence="4">Homodimer.</text>
</comment>
<evidence type="ECO:0000259" key="6">
    <source>
        <dbReference type="Pfam" id="PF18317"/>
    </source>
</evidence>
<keyword evidence="3 4" id="KW-0057">Aromatic amino acid biosynthesis</keyword>
<feature type="binding site" evidence="4">
    <location>
        <position position="105"/>
    </location>
    <ligand>
        <name>shikimate</name>
        <dbReference type="ChEBI" id="CHEBI:36208"/>
    </ligand>
</feature>
<accession>A0ABT5WP12</accession>
<keyword evidence="8" id="KW-1185">Reference proteome</keyword>
<dbReference type="InterPro" id="IPR041121">
    <property type="entry name" value="SDH_C"/>
</dbReference>
<evidence type="ECO:0000259" key="5">
    <source>
        <dbReference type="Pfam" id="PF08501"/>
    </source>
</evidence>
<dbReference type="Gene3D" id="3.40.50.720">
    <property type="entry name" value="NAD(P)-binding Rossmann-like Domain"/>
    <property type="match status" value="1"/>
</dbReference>